<dbReference type="OrthoDB" id="10364422at2759"/>
<evidence type="ECO:0000313" key="2">
    <source>
        <dbReference type="EMBL" id="KAG2225616.1"/>
    </source>
</evidence>
<gene>
    <name evidence="2" type="ORF">INT45_013727</name>
</gene>
<proteinExistence type="predicted"/>
<feature type="compositionally biased region" description="Basic residues" evidence="1">
    <location>
        <begin position="240"/>
        <end position="261"/>
    </location>
</feature>
<dbReference type="AlphaFoldDB" id="A0A8H7SCB7"/>
<accession>A0A8H7SCB7</accession>
<name>A0A8H7SCB7_9FUNG</name>
<feature type="region of interest" description="Disordered" evidence="1">
    <location>
        <begin position="237"/>
        <end position="261"/>
    </location>
</feature>
<keyword evidence="3" id="KW-1185">Reference proteome</keyword>
<evidence type="ECO:0000256" key="1">
    <source>
        <dbReference type="SAM" id="MobiDB-lite"/>
    </source>
</evidence>
<organism evidence="2 3">
    <name type="scientific">Circinella minor</name>
    <dbReference type="NCBI Taxonomy" id="1195481"/>
    <lineage>
        <taxon>Eukaryota</taxon>
        <taxon>Fungi</taxon>
        <taxon>Fungi incertae sedis</taxon>
        <taxon>Mucoromycota</taxon>
        <taxon>Mucoromycotina</taxon>
        <taxon>Mucoromycetes</taxon>
        <taxon>Mucorales</taxon>
        <taxon>Lichtheimiaceae</taxon>
        <taxon>Circinella</taxon>
    </lineage>
</organism>
<protein>
    <submittedName>
        <fullName evidence="2">Uncharacterized protein</fullName>
    </submittedName>
</protein>
<dbReference type="Proteomes" id="UP000646827">
    <property type="component" value="Unassembled WGS sequence"/>
</dbReference>
<dbReference type="EMBL" id="JAEPRB010000026">
    <property type="protein sequence ID" value="KAG2225616.1"/>
    <property type="molecule type" value="Genomic_DNA"/>
</dbReference>
<evidence type="ECO:0000313" key="3">
    <source>
        <dbReference type="Proteomes" id="UP000646827"/>
    </source>
</evidence>
<reference evidence="2 3" key="1">
    <citation type="submission" date="2020-12" db="EMBL/GenBank/DDBJ databases">
        <title>Metabolic potential, ecology and presence of endohyphal bacteria is reflected in genomic diversity of Mucoromycotina.</title>
        <authorList>
            <person name="Muszewska A."/>
            <person name="Okrasinska A."/>
            <person name="Steczkiewicz K."/>
            <person name="Drgas O."/>
            <person name="Orlowska M."/>
            <person name="Perlinska-Lenart U."/>
            <person name="Aleksandrzak-Piekarczyk T."/>
            <person name="Szatraj K."/>
            <person name="Zielenkiewicz U."/>
            <person name="Pilsyk S."/>
            <person name="Malc E."/>
            <person name="Mieczkowski P."/>
            <person name="Kruszewska J.S."/>
            <person name="Biernat P."/>
            <person name="Pawlowska J."/>
        </authorList>
    </citation>
    <scope>NUCLEOTIDE SEQUENCE [LARGE SCALE GENOMIC DNA]</scope>
    <source>
        <strain evidence="2 3">CBS 142.35</strain>
    </source>
</reference>
<sequence>MSSSTYTFDDLSFGLDLVYTPILQQNQTTTNGERTSRWLDENTMASFSKKNSDYFSMAADVLDEFVVPPMIPSSSTSTTSTATSADMLPTDLSSVMDDYFVEQGPYQESNATTPATSSTIEHEFINDQSLFPPLYDNNNLHDITAPNSVTAATDTTIMTIVSSPLYSQHIISPTLQFLDENNPSPHQNINIQAFGGLAKNSQEQIGTDASYNTSITTEAPRNISSNDNHSSAINSLALRRQSRQRHEQQRRRRCRNHGRTNRHFFRSYNRPLSTIVPAPSAETLFSKTNNRCDICHINV</sequence>
<comment type="caution">
    <text evidence="2">The sequence shown here is derived from an EMBL/GenBank/DDBJ whole genome shotgun (WGS) entry which is preliminary data.</text>
</comment>